<proteinExistence type="predicted"/>
<feature type="transmembrane region" description="Helical" evidence="2">
    <location>
        <begin position="181"/>
        <end position="201"/>
    </location>
</feature>
<dbReference type="PANTHER" id="PTHR23028">
    <property type="entry name" value="ACETYLTRANSFERASE"/>
    <property type="match status" value="1"/>
</dbReference>
<feature type="transmembrane region" description="Helical" evidence="2">
    <location>
        <begin position="461"/>
        <end position="481"/>
    </location>
</feature>
<feature type="transmembrane region" description="Helical" evidence="2">
    <location>
        <begin position="420"/>
        <end position="441"/>
    </location>
</feature>
<name>A0A6V8H9R2_TALPI</name>
<evidence type="ECO:0000256" key="2">
    <source>
        <dbReference type="SAM" id="Phobius"/>
    </source>
</evidence>
<dbReference type="Pfam" id="PF01757">
    <property type="entry name" value="Acyl_transf_3"/>
    <property type="match status" value="1"/>
</dbReference>
<feature type="domain" description="Acyltransferase 3" evidence="3">
    <location>
        <begin position="83"/>
        <end position="478"/>
    </location>
</feature>
<reference evidence="5" key="1">
    <citation type="journal article" date="2015" name="Genome Announc.">
        <title>Draft genome sequence of Talaromyces cellulolyticus strain Y-94, a source of lignocellulosic biomass-degrading enzymes.</title>
        <authorList>
            <person name="Fujii T."/>
            <person name="Koike H."/>
            <person name="Sawayama S."/>
            <person name="Yano S."/>
            <person name="Inoue H."/>
        </authorList>
    </citation>
    <scope>NUCLEOTIDE SEQUENCE [LARGE SCALE GENOMIC DNA]</scope>
    <source>
        <strain evidence="5">Y-94</strain>
    </source>
</reference>
<protein>
    <recommendedName>
        <fullName evidence="3">Acyltransferase 3 domain-containing protein</fullName>
    </recommendedName>
</protein>
<dbReference type="InterPro" id="IPR050879">
    <property type="entry name" value="Acyltransferase_3"/>
</dbReference>
<dbReference type="AlphaFoldDB" id="A0A6V8H9R2"/>
<organism evidence="4 5">
    <name type="scientific">Talaromyces pinophilus</name>
    <name type="common">Penicillium pinophilum</name>
    <dbReference type="NCBI Taxonomy" id="128442"/>
    <lineage>
        <taxon>Eukaryota</taxon>
        <taxon>Fungi</taxon>
        <taxon>Dikarya</taxon>
        <taxon>Ascomycota</taxon>
        <taxon>Pezizomycotina</taxon>
        <taxon>Eurotiomycetes</taxon>
        <taxon>Eurotiomycetidae</taxon>
        <taxon>Eurotiales</taxon>
        <taxon>Trichocomaceae</taxon>
        <taxon>Talaromyces</taxon>
        <taxon>Talaromyces sect. Talaromyces</taxon>
    </lineage>
</organism>
<keyword evidence="2" id="KW-0472">Membrane</keyword>
<keyword evidence="2" id="KW-0812">Transmembrane</keyword>
<dbReference type="PANTHER" id="PTHR23028:SF134">
    <property type="entry name" value="PUTATIVE (AFU_ORTHOLOGUE AFUA_4G08520)-RELATED"/>
    <property type="match status" value="1"/>
</dbReference>
<sequence length="511" mass="58292">MNGHEEVMEMIQAHGSVETNDDEPRDVLEDPMQPSSSHGFLSRAISKIALRRIPLLKLLPSPILNLLYHPSYNESKSEPRSTAWLDGIRGCAALIVFIMHFTLSVQDSHAMLRVYGSPGATSLWQLPIIRLIYDGNPMVPVFYVTSGCALSLKPLSLIRKDEWEEFGTTLSSATFRRGFRLFLPSAIVSFLAMLFTQMGIYNHPYPFMKGSAIVIARPHRLPNIAAQFVDWLNWVATQLLYSEDLFPRLSGTTTSNYGFQLWTISTEFYASIALFIVLVGLSRLAISIRQILVFCLCAFAFFVNRWEIACFMTGMSITELSIQAKESHESASLPLFARRKYLSSWFLWSRKCMFGLLFVAGLFIASYPYKEASLNAIYWPFSAVIDNARFWESVGAICILVSASQLRFMQRMLTSAIPRYLGRISYGVYLTHVAFLNVFGWRIVPWIWEITIDEGWFNRHGGFAVGLGICLILSIWIADIWTRAVDEPGVRLAKRIERWESSKEERLYRQI</sequence>
<evidence type="ECO:0000313" key="4">
    <source>
        <dbReference type="EMBL" id="GAM38117.1"/>
    </source>
</evidence>
<dbReference type="InterPro" id="IPR002656">
    <property type="entry name" value="Acyl_transf_3_dom"/>
</dbReference>
<comment type="caution">
    <text evidence="4">The sequence shown here is derived from an EMBL/GenBank/DDBJ whole genome shotgun (WGS) entry which is preliminary data.</text>
</comment>
<dbReference type="GO" id="GO:0016747">
    <property type="term" value="F:acyltransferase activity, transferring groups other than amino-acyl groups"/>
    <property type="evidence" value="ECO:0007669"/>
    <property type="project" value="InterPro"/>
</dbReference>
<keyword evidence="5" id="KW-1185">Reference proteome</keyword>
<feature type="transmembrane region" description="Helical" evidence="2">
    <location>
        <begin position="268"/>
        <end position="286"/>
    </location>
</feature>
<feature type="region of interest" description="Disordered" evidence="1">
    <location>
        <begin position="15"/>
        <end position="38"/>
    </location>
</feature>
<accession>A0A6V8H9R2</accession>
<evidence type="ECO:0000313" key="5">
    <source>
        <dbReference type="Proteomes" id="UP000053095"/>
    </source>
</evidence>
<evidence type="ECO:0000256" key="1">
    <source>
        <dbReference type="SAM" id="MobiDB-lite"/>
    </source>
</evidence>
<evidence type="ECO:0000259" key="3">
    <source>
        <dbReference type="Pfam" id="PF01757"/>
    </source>
</evidence>
<dbReference type="Proteomes" id="UP000053095">
    <property type="component" value="Unassembled WGS sequence"/>
</dbReference>
<feature type="transmembrane region" description="Helical" evidence="2">
    <location>
        <begin position="348"/>
        <end position="369"/>
    </location>
</feature>
<keyword evidence="2" id="KW-1133">Transmembrane helix</keyword>
<gene>
    <name evidence="4" type="ORF">TCE0_033r08603</name>
</gene>
<feature type="transmembrane region" description="Helical" evidence="2">
    <location>
        <begin position="389"/>
        <end position="408"/>
    </location>
</feature>
<dbReference type="EMBL" id="DF933829">
    <property type="protein sequence ID" value="GAM38117.1"/>
    <property type="molecule type" value="Genomic_DNA"/>
</dbReference>